<comment type="caution">
    <text evidence="6">The sequence shown here is derived from an EMBL/GenBank/DDBJ whole genome shotgun (WGS) entry which is preliminary data.</text>
</comment>
<dbReference type="Proteomes" id="UP001142810">
    <property type="component" value="Unassembled WGS sequence"/>
</dbReference>
<protein>
    <recommendedName>
        <fullName evidence="4">Corrinoid adenosyltransferase</fullName>
        <ecNumber evidence="4">2.5.1.17</ecNumber>
    </recommendedName>
    <alternativeName>
        <fullName evidence="4">Cob(II)alamin adenosyltransferase</fullName>
    </alternativeName>
    <alternativeName>
        <fullName evidence="4">Cob(II)yrinic acid a,c-diamide adenosyltransferase</fullName>
    </alternativeName>
    <alternativeName>
        <fullName evidence="4">Cobinamide/cobalamin adenosyltransferase</fullName>
    </alternativeName>
</protein>
<evidence type="ECO:0000256" key="4">
    <source>
        <dbReference type="RuleBase" id="RU366026"/>
    </source>
</evidence>
<keyword evidence="2 4" id="KW-0547">Nucleotide-binding</keyword>
<dbReference type="InterPro" id="IPR029499">
    <property type="entry name" value="PduO-typ"/>
</dbReference>
<dbReference type="Gene3D" id="1.20.1200.10">
    <property type="entry name" value="Cobalamin adenosyltransferase-like"/>
    <property type="match status" value="1"/>
</dbReference>
<dbReference type="PANTHER" id="PTHR12213">
    <property type="entry name" value="CORRINOID ADENOSYLTRANSFERASE"/>
    <property type="match status" value="1"/>
</dbReference>
<evidence type="ECO:0000313" key="6">
    <source>
        <dbReference type="EMBL" id="MCW8108772.1"/>
    </source>
</evidence>
<comment type="pathway">
    <text evidence="4">Cofactor biosynthesis; adenosylcobalamin biosynthesis; adenosylcobalamin from cob(II)yrinate a,c-diamide: step 2/7.</text>
</comment>
<comment type="catalytic activity">
    <reaction evidence="4">
        <text>2 cob(II)alamin + reduced [electron-transfer flavoprotein] + 2 ATP = 2 adenosylcob(III)alamin + 2 triphosphate + oxidized [electron-transfer flavoprotein] + 3 H(+)</text>
        <dbReference type="Rhea" id="RHEA:28671"/>
        <dbReference type="Rhea" id="RHEA-COMP:10685"/>
        <dbReference type="Rhea" id="RHEA-COMP:10686"/>
        <dbReference type="ChEBI" id="CHEBI:15378"/>
        <dbReference type="ChEBI" id="CHEBI:16304"/>
        <dbReference type="ChEBI" id="CHEBI:18036"/>
        <dbReference type="ChEBI" id="CHEBI:18408"/>
        <dbReference type="ChEBI" id="CHEBI:30616"/>
        <dbReference type="ChEBI" id="CHEBI:57692"/>
        <dbReference type="ChEBI" id="CHEBI:58307"/>
        <dbReference type="EC" id="2.5.1.17"/>
    </reaction>
</comment>
<dbReference type="EC" id="2.5.1.17" evidence="4"/>
<dbReference type="EMBL" id="JAPFRD010000010">
    <property type="protein sequence ID" value="MCW8108772.1"/>
    <property type="molecule type" value="Genomic_DNA"/>
</dbReference>
<dbReference type="SUPFAM" id="SSF89028">
    <property type="entry name" value="Cobalamin adenosyltransferase-like"/>
    <property type="match status" value="1"/>
</dbReference>
<dbReference type="InterPro" id="IPR036451">
    <property type="entry name" value="CblAdoTrfase-like_sf"/>
</dbReference>
<keyword evidence="1 4" id="KW-0808">Transferase</keyword>
<keyword evidence="4" id="KW-0169">Cobalamin biosynthesis</keyword>
<dbReference type="InterPro" id="IPR016030">
    <property type="entry name" value="CblAdoTrfase-like"/>
</dbReference>
<evidence type="ECO:0000259" key="5">
    <source>
        <dbReference type="Pfam" id="PF01923"/>
    </source>
</evidence>
<evidence type="ECO:0000256" key="1">
    <source>
        <dbReference type="ARBA" id="ARBA00022679"/>
    </source>
</evidence>
<reference evidence="6" key="1">
    <citation type="submission" date="2022-11" db="EMBL/GenBank/DDBJ databases">
        <title>Alteromonas sp. nov., isolated from sea water of the Qingdao.</title>
        <authorList>
            <person name="Wang Q."/>
        </authorList>
    </citation>
    <scope>NUCLEOTIDE SEQUENCE</scope>
    <source>
        <strain evidence="6">ASW11-7</strain>
    </source>
</reference>
<accession>A0ABT3P7N2</accession>
<sequence>MAKIYTKKGDTGHTQVYLEKTERLIKSDEILTVYGDLDELNSNIGLLISVSKPPNPLLSTIQNALFEVGFAISATTSLTIEDVAAIEDEIDRLSTKLPPQRAFILPGGTVSASHSHICRAVCRRAERSLVALSEKHQIPAVIMQFINRLSDYFFILARYENATNGVEDVEKISR</sequence>
<dbReference type="GO" id="GO:0008817">
    <property type="term" value="F:corrinoid adenosyltransferase activity"/>
    <property type="evidence" value="ECO:0007669"/>
    <property type="project" value="UniProtKB-EC"/>
</dbReference>
<dbReference type="PANTHER" id="PTHR12213:SF0">
    <property type="entry name" value="CORRINOID ADENOSYLTRANSFERASE MMAB"/>
    <property type="match status" value="1"/>
</dbReference>
<feature type="domain" description="Cobalamin adenosyltransferase-like" evidence="5">
    <location>
        <begin position="4"/>
        <end position="159"/>
    </location>
</feature>
<organism evidence="6 7">
    <name type="scientific">Alteromonas aquimaris</name>
    <dbReference type="NCBI Taxonomy" id="2998417"/>
    <lineage>
        <taxon>Bacteria</taxon>
        <taxon>Pseudomonadati</taxon>
        <taxon>Pseudomonadota</taxon>
        <taxon>Gammaproteobacteria</taxon>
        <taxon>Alteromonadales</taxon>
        <taxon>Alteromonadaceae</taxon>
        <taxon>Alteromonas/Salinimonas group</taxon>
        <taxon>Alteromonas</taxon>
    </lineage>
</organism>
<name>A0ABT3P7N2_9ALTE</name>
<comment type="similarity">
    <text evidence="4">Belongs to the Cob(I)alamin adenosyltransferase family.</text>
</comment>
<proteinExistence type="inferred from homology"/>
<dbReference type="NCBIfam" id="TIGR00636">
    <property type="entry name" value="PduO_Nterm"/>
    <property type="match status" value="1"/>
</dbReference>
<dbReference type="RefSeq" id="WP_265617512.1">
    <property type="nucleotide sequence ID" value="NZ_JAPFRD010000010.1"/>
</dbReference>
<gene>
    <name evidence="6" type="ORF">OPS25_09725</name>
</gene>
<evidence type="ECO:0000313" key="7">
    <source>
        <dbReference type="Proteomes" id="UP001142810"/>
    </source>
</evidence>
<comment type="catalytic activity">
    <reaction evidence="4">
        <text>2 cob(II)yrinate a,c diamide + reduced [electron-transfer flavoprotein] + 2 ATP = 2 adenosylcob(III)yrinate a,c-diamide + 2 triphosphate + oxidized [electron-transfer flavoprotein] + 3 H(+)</text>
        <dbReference type="Rhea" id="RHEA:11528"/>
        <dbReference type="Rhea" id="RHEA-COMP:10685"/>
        <dbReference type="Rhea" id="RHEA-COMP:10686"/>
        <dbReference type="ChEBI" id="CHEBI:15378"/>
        <dbReference type="ChEBI" id="CHEBI:18036"/>
        <dbReference type="ChEBI" id="CHEBI:30616"/>
        <dbReference type="ChEBI" id="CHEBI:57692"/>
        <dbReference type="ChEBI" id="CHEBI:58307"/>
        <dbReference type="ChEBI" id="CHEBI:58503"/>
        <dbReference type="ChEBI" id="CHEBI:58537"/>
        <dbReference type="EC" id="2.5.1.17"/>
    </reaction>
</comment>
<evidence type="ECO:0000256" key="3">
    <source>
        <dbReference type="ARBA" id="ARBA00022840"/>
    </source>
</evidence>
<keyword evidence="7" id="KW-1185">Reference proteome</keyword>
<keyword evidence="3 4" id="KW-0067">ATP-binding</keyword>
<dbReference type="Pfam" id="PF01923">
    <property type="entry name" value="Cob_adeno_trans"/>
    <property type="match status" value="1"/>
</dbReference>
<evidence type="ECO:0000256" key="2">
    <source>
        <dbReference type="ARBA" id="ARBA00022741"/>
    </source>
</evidence>